<reference evidence="2 3" key="1">
    <citation type="submission" date="2024-02" db="EMBL/GenBank/DDBJ databases">
        <title>Seven novel Bacillus-like species.</title>
        <authorList>
            <person name="Liu G."/>
        </authorList>
    </citation>
    <scope>NUCLEOTIDE SEQUENCE [LARGE SCALE GENOMIC DNA]</scope>
    <source>
        <strain evidence="2 3">FJAT-52054</strain>
    </source>
</reference>
<keyword evidence="1" id="KW-0812">Transmembrane</keyword>
<keyword evidence="1" id="KW-0472">Membrane</keyword>
<keyword evidence="1" id="KW-1133">Transmembrane helix</keyword>
<evidence type="ECO:0000256" key="1">
    <source>
        <dbReference type="SAM" id="Phobius"/>
    </source>
</evidence>
<feature type="transmembrane region" description="Helical" evidence="1">
    <location>
        <begin position="49"/>
        <end position="67"/>
    </location>
</feature>
<organism evidence="2 3">
    <name type="scientific">Metabacillus sediminis</name>
    <dbReference type="NCBI Taxonomy" id="3117746"/>
    <lineage>
        <taxon>Bacteria</taxon>
        <taxon>Bacillati</taxon>
        <taxon>Bacillota</taxon>
        <taxon>Bacilli</taxon>
        <taxon>Bacillales</taxon>
        <taxon>Bacillaceae</taxon>
        <taxon>Metabacillus</taxon>
    </lineage>
</organism>
<name>A0ABZ2NFF6_9BACI</name>
<dbReference type="InterPro" id="IPR035324">
    <property type="entry name" value="DUF5381"/>
</dbReference>
<dbReference type="RefSeq" id="WP_338778554.1">
    <property type="nucleotide sequence ID" value="NZ_CP147407.1"/>
</dbReference>
<feature type="transmembrane region" description="Helical" evidence="1">
    <location>
        <begin position="18"/>
        <end position="37"/>
    </location>
</feature>
<gene>
    <name evidence="2" type="ORF">WCV65_18620</name>
</gene>
<sequence>MLNNQSPAIIEVKAFSRFVVWFFISSAGVFIFCLWVFLDALQFESKYSLSGIVGGFAGMIWGLYIFLHSSPGVFKNRRVIFEIVPGPEGRVQSRKKSVAIKDIRDLEIRRRGISLRSIFYEDLVIYTHQGKVVQMKTYNLVNDLTFNQQIQQYVLPFMTPDAQEAYKRKYKQFPSNTGHLERR</sequence>
<dbReference type="EMBL" id="CP147407">
    <property type="protein sequence ID" value="WXB96522.1"/>
    <property type="molecule type" value="Genomic_DNA"/>
</dbReference>
<protein>
    <submittedName>
        <fullName evidence="2">DUF5381 family protein</fullName>
    </submittedName>
</protein>
<dbReference type="Pfam" id="PF17353">
    <property type="entry name" value="DUF5381"/>
    <property type="match status" value="1"/>
</dbReference>
<evidence type="ECO:0000313" key="3">
    <source>
        <dbReference type="Proteomes" id="UP001377337"/>
    </source>
</evidence>
<accession>A0ABZ2NFF6</accession>
<evidence type="ECO:0000313" key="2">
    <source>
        <dbReference type="EMBL" id="WXB96522.1"/>
    </source>
</evidence>
<dbReference type="Proteomes" id="UP001377337">
    <property type="component" value="Chromosome"/>
</dbReference>
<proteinExistence type="predicted"/>
<keyword evidence="3" id="KW-1185">Reference proteome</keyword>